<reference evidence="3" key="1">
    <citation type="journal article" date="2019" name="Int. J. Syst. Evol. Microbiol.">
        <title>The Global Catalogue of Microorganisms (GCM) 10K type strain sequencing project: providing services to taxonomists for standard genome sequencing and annotation.</title>
        <authorList>
            <consortium name="The Broad Institute Genomics Platform"/>
            <consortium name="The Broad Institute Genome Sequencing Center for Infectious Disease"/>
            <person name="Wu L."/>
            <person name="Ma J."/>
        </authorList>
    </citation>
    <scope>NUCLEOTIDE SEQUENCE [LARGE SCALE GENOMIC DNA]</scope>
    <source>
        <strain evidence="3">JCM 18019</strain>
    </source>
</reference>
<proteinExistence type="predicted"/>
<organism evidence="2 3">
    <name type="scientific">Chryseobacterium ginsengisoli</name>
    <dbReference type="NCBI Taxonomy" id="363853"/>
    <lineage>
        <taxon>Bacteria</taxon>
        <taxon>Pseudomonadati</taxon>
        <taxon>Bacteroidota</taxon>
        <taxon>Flavobacteriia</taxon>
        <taxon>Flavobacteriales</taxon>
        <taxon>Weeksellaceae</taxon>
        <taxon>Chryseobacterium group</taxon>
        <taxon>Chryseobacterium</taxon>
    </lineage>
</organism>
<evidence type="ECO:0000313" key="2">
    <source>
        <dbReference type="EMBL" id="GAA5102686.1"/>
    </source>
</evidence>
<dbReference type="Gene3D" id="2.10.109.10">
    <property type="entry name" value="Umud Fragment, subunit A"/>
    <property type="match status" value="1"/>
</dbReference>
<dbReference type="Pfam" id="PF09848">
    <property type="entry name" value="SLFN-g3_helicase"/>
    <property type="match status" value="1"/>
</dbReference>
<sequence>MNFSIQKYPLDNNLESKIIENHHQFLNWPLVYFLEENKTKEAYVGETTDVINRLKVHSKTEKKQKLSTVNLILSDKFNKSATLDVESNLIKYISADGIYSLQNGNLGISNHQFYQKKEVYWEQFKNIWSELKSMGIARHSLNDIDNSDLFKYSPYKSLSKEQIAGLKMILQCLLDDKAKVSLIEGGAGTGKSILAIFLFKLLKTDLSDFNYSDFDEEDKNLFHLLELVKEKYGDLNMALVIPMTSFRKTISNVFKNIKGLSSKMVIGPSDITKKKYDLLIVDEGHRLRRRQNLVNYKSFDDAFKRVNFDPKTYDELDLVEYGSKKAIIFYDWMQSIKPTDVLIEKFELLKKKENTVVRKLKTQFRVKGGNKYVDFIHQLLDGDIIQSKKTKAVFGFYDFKMFDDLNEMIDQIKIKENQKGLSRMVAGFAWEWISKNDRSKLDIVIDDISLQWNGTEIDWVNSANAINEVGCIHTTQGYDLNYAGVIIGPEFDYDFVDKKFTVINENYKDKGGKNTIKDEQVLLNYIINIYKTILLRGIEGTYIYVCNPNLRKYFAQIIPSFKNSNDEVKNYAIVDVPNEFTVPYYDLAIAAGQFSDLQSVEEIKYIELKNITNHAEYFVCKVVGESMNKVIPNGSLCLFKKYSGGTRNGLITLVEGSEIFDSETGANYTIKEYFSKKVTDNEGWHHEEITLKPFSTKAFEHIVLRDEETMNFKVIGVFEKII</sequence>
<dbReference type="Proteomes" id="UP001500353">
    <property type="component" value="Unassembled WGS sequence"/>
</dbReference>
<evidence type="ECO:0000313" key="3">
    <source>
        <dbReference type="Proteomes" id="UP001500353"/>
    </source>
</evidence>
<dbReference type="CDD" id="cd10439">
    <property type="entry name" value="GIY-YIG_COG3410"/>
    <property type="match status" value="1"/>
</dbReference>
<dbReference type="InterPro" id="IPR036286">
    <property type="entry name" value="LexA/Signal_pep-like_sf"/>
</dbReference>
<comment type="caution">
    <text evidence="2">The sequence shown here is derived from an EMBL/GenBank/DDBJ whole genome shotgun (WGS) entry which is preliminary data.</text>
</comment>
<dbReference type="PROSITE" id="PS50164">
    <property type="entry name" value="GIY_YIG"/>
    <property type="match status" value="1"/>
</dbReference>
<dbReference type="InterPro" id="IPR027417">
    <property type="entry name" value="P-loop_NTPase"/>
</dbReference>
<evidence type="ECO:0000259" key="1">
    <source>
        <dbReference type="PROSITE" id="PS50164"/>
    </source>
</evidence>
<dbReference type="InterPro" id="IPR018647">
    <property type="entry name" value="SLFN_3-like_DNA/RNA_helicase"/>
</dbReference>
<accession>A0ABP9MVC8</accession>
<dbReference type="RefSeq" id="WP_345208727.1">
    <property type="nucleotide sequence ID" value="NZ_BAABHX010000013.1"/>
</dbReference>
<keyword evidence="3" id="KW-1185">Reference proteome</keyword>
<name>A0ABP9MVC8_9FLAO</name>
<dbReference type="Gene3D" id="3.40.50.300">
    <property type="entry name" value="P-loop containing nucleotide triphosphate hydrolases"/>
    <property type="match status" value="1"/>
</dbReference>
<dbReference type="InterPro" id="IPR000305">
    <property type="entry name" value="GIY-YIG_endonuc"/>
</dbReference>
<dbReference type="EMBL" id="BAABHX010000013">
    <property type="protein sequence ID" value="GAA5102686.1"/>
    <property type="molecule type" value="Genomic_DNA"/>
</dbReference>
<protein>
    <recommendedName>
        <fullName evidence="1">GIY-YIG domain-containing protein</fullName>
    </recommendedName>
</protein>
<gene>
    <name evidence="2" type="ORF">GCM10023210_43880</name>
</gene>
<dbReference type="SUPFAM" id="SSF52540">
    <property type="entry name" value="P-loop containing nucleoside triphosphate hydrolases"/>
    <property type="match status" value="1"/>
</dbReference>
<feature type="domain" description="GIY-YIG" evidence="1">
    <location>
        <begin position="27"/>
        <end position="99"/>
    </location>
</feature>
<dbReference type="SUPFAM" id="SSF51306">
    <property type="entry name" value="LexA/Signal peptidase"/>
    <property type="match status" value="1"/>
</dbReference>